<keyword evidence="11" id="KW-0121">Carboxypeptidase</keyword>
<evidence type="ECO:0000256" key="3">
    <source>
        <dbReference type="ARBA" id="ARBA00022801"/>
    </source>
</evidence>
<dbReference type="InterPro" id="IPR036680">
    <property type="entry name" value="SPOR-like_sf"/>
</dbReference>
<keyword evidence="12" id="KW-1185">Reference proteome</keyword>
<feature type="active site" evidence="7">
    <location>
        <position position="150"/>
    </location>
</feature>
<comment type="caution">
    <text evidence="11">The sequence shown here is derived from an EMBL/GenBank/DDBJ whole genome shotgun (WGS) entry which is preliminary data.</text>
</comment>
<dbReference type="InterPro" id="IPR018044">
    <property type="entry name" value="Peptidase_S11"/>
</dbReference>
<dbReference type="EMBL" id="SDVB01000170">
    <property type="protein sequence ID" value="RYC17904.1"/>
    <property type="molecule type" value="Genomic_DNA"/>
</dbReference>
<dbReference type="SUPFAM" id="SSF56601">
    <property type="entry name" value="beta-lactamase/transpeptidase-like"/>
    <property type="match status" value="1"/>
</dbReference>
<protein>
    <submittedName>
        <fullName evidence="11">D-alanyl-D-alanine carboxypeptidase</fullName>
    </submittedName>
</protein>
<dbReference type="PANTHER" id="PTHR21581">
    <property type="entry name" value="D-ALANYL-D-ALANINE CARBOXYPEPTIDASE"/>
    <property type="match status" value="1"/>
</dbReference>
<keyword evidence="6" id="KW-0961">Cell wall biogenesis/degradation</keyword>
<reference evidence="11 12" key="1">
    <citation type="submission" date="2019-01" db="EMBL/GenBank/DDBJ databases">
        <authorList>
            <person name="Deng T."/>
        </authorList>
    </citation>
    <scope>NUCLEOTIDE SEQUENCE [LARGE SCALE GENOMIC DNA]</scope>
    <source>
        <strain evidence="11 12">F8825</strain>
    </source>
</reference>
<dbReference type="AlphaFoldDB" id="A0A4V1RRW8"/>
<dbReference type="PROSITE" id="PS51724">
    <property type="entry name" value="SPOR"/>
    <property type="match status" value="1"/>
</dbReference>
<evidence type="ECO:0000256" key="4">
    <source>
        <dbReference type="ARBA" id="ARBA00022960"/>
    </source>
</evidence>
<evidence type="ECO:0000256" key="6">
    <source>
        <dbReference type="ARBA" id="ARBA00023316"/>
    </source>
</evidence>
<dbReference type="Gene3D" id="3.30.70.1070">
    <property type="entry name" value="Sporulation related repeat"/>
    <property type="match status" value="1"/>
</dbReference>
<dbReference type="OrthoDB" id="5291989at2"/>
<evidence type="ECO:0000313" key="12">
    <source>
        <dbReference type="Proteomes" id="UP000291088"/>
    </source>
</evidence>
<dbReference type="SUPFAM" id="SSF110997">
    <property type="entry name" value="Sporulation related repeat"/>
    <property type="match status" value="1"/>
</dbReference>
<evidence type="ECO:0000259" key="10">
    <source>
        <dbReference type="PROSITE" id="PS51724"/>
    </source>
</evidence>
<evidence type="ECO:0000256" key="7">
    <source>
        <dbReference type="PIRSR" id="PIRSR618044-1"/>
    </source>
</evidence>
<evidence type="ECO:0000256" key="8">
    <source>
        <dbReference type="PIRSR" id="PIRSR618044-2"/>
    </source>
</evidence>
<dbReference type="InterPro" id="IPR007730">
    <property type="entry name" value="SPOR-like_dom"/>
</dbReference>
<evidence type="ECO:0000256" key="5">
    <source>
        <dbReference type="ARBA" id="ARBA00022984"/>
    </source>
</evidence>
<keyword evidence="4" id="KW-0133">Cell shape</keyword>
<dbReference type="PANTHER" id="PTHR21581:SF6">
    <property type="entry name" value="TRAFFICKING PROTEIN PARTICLE COMPLEX SUBUNIT 12"/>
    <property type="match status" value="1"/>
</dbReference>
<keyword evidence="3" id="KW-0378">Hydrolase</keyword>
<dbReference type="InterPro" id="IPR012338">
    <property type="entry name" value="Beta-lactam/transpept-like"/>
</dbReference>
<dbReference type="GO" id="GO:0006508">
    <property type="term" value="P:proteolysis"/>
    <property type="evidence" value="ECO:0007669"/>
    <property type="project" value="InterPro"/>
</dbReference>
<dbReference type="GO" id="GO:0009002">
    <property type="term" value="F:serine-type D-Ala-D-Ala carboxypeptidase activity"/>
    <property type="evidence" value="ECO:0007669"/>
    <property type="project" value="InterPro"/>
</dbReference>
<dbReference type="GO" id="GO:0071555">
    <property type="term" value="P:cell wall organization"/>
    <property type="evidence" value="ECO:0007669"/>
    <property type="project" value="UniProtKB-KW"/>
</dbReference>
<feature type="active site" description="Proton acceptor" evidence="7">
    <location>
        <position position="93"/>
    </location>
</feature>
<keyword evidence="5" id="KW-0573">Peptidoglycan synthesis</keyword>
<dbReference type="PRINTS" id="PR00725">
    <property type="entry name" value="DADACBPTASE1"/>
</dbReference>
<sequence>MVALGERPVRPCQHMKSFAVKNIKNCHGLMSIFSASARKILMVAMAFSALSFASSAPASAAPTYAGIVIDAKTGKVLYSENADSLRYPASLTKMMTLYLTFEALESGKISLNSRVPVSANAAAEPPSKLGVGAGRSVTVEQAILALVTRSANDIATALGEYLGGSEARFAKMMTAKARSLGMSKTTYRNANGLPNTAQMTTARDQARLGIALRQHFPQYYGYFSTRSFKFGKQVIGNHNRLLGAVRGVDGIKTGYTRAAGFNLVTSAQADGRSIVGVVMGSSSGGKRNETMKQLVLRYLPKASRSGSGDFVLARSETTIAPESPVAAAPSAAAASASASAVDLPSRGPLPEIRYQPAGMQTAYASTGGASPALEAVTAPVAAPPAAALPVPEPAPAYMPESSLKTGRVSNEQASLEPVAAPAPAAEEIDNTVTASTPKAPAGWVIQIGAAADKKLAMELLRKAQDKGGKVLRSASPFTVAYGSGSAQVHRARFGGFADQKAAVNACKALKSKGFGCWASLQ</sequence>
<feature type="active site" description="Acyl-ester intermediate" evidence="7">
    <location>
        <position position="90"/>
    </location>
</feature>
<name>A0A4V1RRW8_9HYPH</name>
<dbReference type="Pfam" id="PF00768">
    <property type="entry name" value="Peptidase_S11"/>
    <property type="match status" value="1"/>
</dbReference>
<evidence type="ECO:0000256" key="1">
    <source>
        <dbReference type="ARBA" id="ARBA00007164"/>
    </source>
</evidence>
<comment type="similarity">
    <text evidence="1 9">Belongs to the peptidase S11 family.</text>
</comment>
<feature type="domain" description="SPOR" evidence="10">
    <location>
        <begin position="437"/>
        <end position="521"/>
    </location>
</feature>
<dbReference type="GO" id="GO:0009252">
    <property type="term" value="P:peptidoglycan biosynthetic process"/>
    <property type="evidence" value="ECO:0007669"/>
    <property type="project" value="UniProtKB-KW"/>
</dbReference>
<dbReference type="Gene3D" id="3.40.710.10">
    <property type="entry name" value="DD-peptidase/beta-lactamase superfamily"/>
    <property type="match status" value="1"/>
</dbReference>
<dbReference type="Pfam" id="PF05036">
    <property type="entry name" value="SPOR"/>
    <property type="match status" value="1"/>
</dbReference>
<dbReference type="Proteomes" id="UP000291088">
    <property type="component" value="Unassembled WGS sequence"/>
</dbReference>
<gene>
    <name evidence="11" type="ORF">EUU22_05090</name>
</gene>
<evidence type="ECO:0000256" key="9">
    <source>
        <dbReference type="RuleBase" id="RU004016"/>
    </source>
</evidence>
<evidence type="ECO:0000313" key="11">
    <source>
        <dbReference type="EMBL" id="RYC17904.1"/>
    </source>
</evidence>
<keyword evidence="2" id="KW-0732">Signal</keyword>
<dbReference type="GO" id="GO:0008360">
    <property type="term" value="P:regulation of cell shape"/>
    <property type="evidence" value="ECO:0007669"/>
    <property type="project" value="UniProtKB-KW"/>
</dbReference>
<feature type="binding site" evidence="8">
    <location>
        <position position="252"/>
    </location>
    <ligand>
        <name>substrate</name>
    </ligand>
</feature>
<dbReference type="InterPro" id="IPR001967">
    <property type="entry name" value="Peptidase_S11_N"/>
</dbReference>
<organism evidence="11 12">
    <name type="scientific">Ciceribacter ferrooxidans</name>
    <dbReference type="NCBI Taxonomy" id="2509717"/>
    <lineage>
        <taxon>Bacteria</taxon>
        <taxon>Pseudomonadati</taxon>
        <taxon>Pseudomonadota</taxon>
        <taxon>Alphaproteobacteria</taxon>
        <taxon>Hyphomicrobiales</taxon>
        <taxon>Rhizobiaceae</taxon>
        <taxon>Ciceribacter</taxon>
    </lineage>
</organism>
<dbReference type="GO" id="GO:0042834">
    <property type="term" value="F:peptidoglycan binding"/>
    <property type="evidence" value="ECO:0007669"/>
    <property type="project" value="InterPro"/>
</dbReference>
<accession>A0A4V1RRW8</accession>
<proteinExistence type="inferred from homology"/>
<keyword evidence="11" id="KW-0645">Protease</keyword>
<evidence type="ECO:0000256" key="2">
    <source>
        <dbReference type="ARBA" id="ARBA00022729"/>
    </source>
</evidence>